<keyword evidence="7" id="KW-1185">Reference proteome</keyword>
<evidence type="ECO:0000256" key="4">
    <source>
        <dbReference type="SAM" id="MobiDB-lite"/>
    </source>
</evidence>
<gene>
    <name evidence="6" type="ORF">WJX73_004199</name>
</gene>
<evidence type="ECO:0000256" key="3">
    <source>
        <dbReference type="RuleBase" id="RU003616"/>
    </source>
</evidence>
<dbReference type="InterPro" id="IPR002068">
    <property type="entry name" value="A-crystallin/Hsp20_dom"/>
</dbReference>
<feature type="region of interest" description="Disordered" evidence="4">
    <location>
        <begin position="1"/>
        <end position="24"/>
    </location>
</feature>
<dbReference type="InterPro" id="IPR031107">
    <property type="entry name" value="Small_HSP"/>
</dbReference>
<evidence type="ECO:0000313" key="7">
    <source>
        <dbReference type="Proteomes" id="UP001465755"/>
    </source>
</evidence>
<dbReference type="CDD" id="cd06464">
    <property type="entry name" value="ACD_sHsps-like"/>
    <property type="match status" value="1"/>
</dbReference>
<dbReference type="PROSITE" id="PS01031">
    <property type="entry name" value="SHSP"/>
    <property type="match status" value="1"/>
</dbReference>
<protein>
    <recommendedName>
        <fullName evidence="5">SHSP domain-containing protein</fullName>
    </recommendedName>
</protein>
<accession>A0AAW1NTP1</accession>
<evidence type="ECO:0000313" key="6">
    <source>
        <dbReference type="EMBL" id="KAK9795486.1"/>
    </source>
</evidence>
<dbReference type="EMBL" id="JALJOQ010000129">
    <property type="protein sequence ID" value="KAK9795486.1"/>
    <property type="molecule type" value="Genomic_DNA"/>
</dbReference>
<organism evidence="6 7">
    <name type="scientific">Symbiochloris irregularis</name>
    <dbReference type="NCBI Taxonomy" id="706552"/>
    <lineage>
        <taxon>Eukaryota</taxon>
        <taxon>Viridiplantae</taxon>
        <taxon>Chlorophyta</taxon>
        <taxon>core chlorophytes</taxon>
        <taxon>Trebouxiophyceae</taxon>
        <taxon>Trebouxiales</taxon>
        <taxon>Trebouxiaceae</taxon>
        <taxon>Symbiochloris</taxon>
    </lineage>
</organism>
<name>A0AAW1NTP1_9CHLO</name>
<evidence type="ECO:0000256" key="1">
    <source>
        <dbReference type="ARBA" id="ARBA00023016"/>
    </source>
</evidence>
<dbReference type="Gene3D" id="2.60.40.790">
    <property type="match status" value="1"/>
</dbReference>
<dbReference type="PANTHER" id="PTHR11527">
    <property type="entry name" value="HEAT-SHOCK PROTEIN 20 FAMILY MEMBER"/>
    <property type="match status" value="1"/>
</dbReference>
<keyword evidence="1" id="KW-0346">Stress response</keyword>
<reference evidence="6 7" key="1">
    <citation type="journal article" date="2024" name="Nat. Commun.">
        <title>Phylogenomics reveals the evolutionary origins of lichenization in chlorophyte algae.</title>
        <authorList>
            <person name="Puginier C."/>
            <person name="Libourel C."/>
            <person name="Otte J."/>
            <person name="Skaloud P."/>
            <person name="Haon M."/>
            <person name="Grisel S."/>
            <person name="Petersen M."/>
            <person name="Berrin J.G."/>
            <person name="Delaux P.M."/>
            <person name="Dal Grande F."/>
            <person name="Keller J."/>
        </authorList>
    </citation>
    <scope>NUCLEOTIDE SEQUENCE [LARGE SCALE GENOMIC DNA]</scope>
    <source>
        <strain evidence="6 7">SAG 2036</strain>
    </source>
</reference>
<feature type="region of interest" description="Disordered" evidence="4">
    <location>
        <begin position="96"/>
        <end position="117"/>
    </location>
</feature>
<dbReference type="Proteomes" id="UP001465755">
    <property type="component" value="Unassembled WGS sequence"/>
</dbReference>
<comment type="caution">
    <text evidence="6">The sequence shown here is derived from an EMBL/GenBank/DDBJ whole genome shotgun (WGS) entry which is preliminary data.</text>
</comment>
<comment type="similarity">
    <text evidence="2 3">Belongs to the small heat shock protein (HSP20) family.</text>
</comment>
<feature type="region of interest" description="Disordered" evidence="4">
    <location>
        <begin position="150"/>
        <end position="169"/>
    </location>
</feature>
<sequence>MASGLMASSPASMLHKPQNARHSTPVASMWGLPRQAMRRGRNPVVVRLHPSQAFSRAGYGNGCTPGFPGMMGNVNMGGVMNKPLSEILQQIEREFGQPRRPDQSGNGPSSSRTGSMRLSIDTIETDEAVWYFTDLPGLEKSDLQIKANQQERSITISGERSPPTVGEEDGKQARNLQRSFGKFSHTIVLPQDADPQLISAKVEKGVLRIKVLKQSQPEPEMQNVPIEID</sequence>
<proteinExistence type="inferred from homology"/>
<dbReference type="Pfam" id="PF00011">
    <property type="entry name" value="HSP20"/>
    <property type="match status" value="1"/>
</dbReference>
<dbReference type="SUPFAM" id="SSF49764">
    <property type="entry name" value="HSP20-like chaperones"/>
    <property type="match status" value="1"/>
</dbReference>
<feature type="domain" description="SHSP" evidence="5">
    <location>
        <begin position="111"/>
        <end position="229"/>
    </location>
</feature>
<evidence type="ECO:0000259" key="5">
    <source>
        <dbReference type="PROSITE" id="PS01031"/>
    </source>
</evidence>
<dbReference type="InterPro" id="IPR008978">
    <property type="entry name" value="HSP20-like_chaperone"/>
</dbReference>
<evidence type="ECO:0000256" key="2">
    <source>
        <dbReference type="PROSITE-ProRule" id="PRU00285"/>
    </source>
</evidence>
<dbReference type="AlphaFoldDB" id="A0AAW1NTP1"/>
<feature type="compositionally biased region" description="Polar residues" evidence="4">
    <location>
        <begin position="103"/>
        <end position="116"/>
    </location>
</feature>